<evidence type="ECO:0000313" key="2">
    <source>
        <dbReference type="Proteomes" id="UP000620124"/>
    </source>
</evidence>
<dbReference type="EMBL" id="JACAZI010000019">
    <property type="protein sequence ID" value="KAF7339781.1"/>
    <property type="molecule type" value="Genomic_DNA"/>
</dbReference>
<dbReference type="AlphaFoldDB" id="A0A8H6XFY7"/>
<protein>
    <submittedName>
        <fullName evidence="1">Uncharacterized protein</fullName>
    </submittedName>
</protein>
<sequence length="138" mass="15358">MEVNTVAAHKQPRIRQASISMLSLSMFSFVRDVDNANVAIRGIRPASAFAGRSHHPARRLASKFTSSIWLVWHVWQKTPGPYMVGMRSLLGAPRFENGSRIEILVVHGWLVDGYDVAVDPTVETVAIWASEIGRVYGQ</sequence>
<name>A0A8H6XFY7_9AGAR</name>
<organism evidence="1 2">
    <name type="scientific">Mycena venus</name>
    <dbReference type="NCBI Taxonomy" id="2733690"/>
    <lineage>
        <taxon>Eukaryota</taxon>
        <taxon>Fungi</taxon>
        <taxon>Dikarya</taxon>
        <taxon>Basidiomycota</taxon>
        <taxon>Agaricomycotina</taxon>
        <taxon>Agaricomycetes</taxon>
        <taxon>Agaricomycetidae</taxon>
        <taxon>Agaricales</taxon>
        <taxon>Marasmiineae</taxon>
        <taxon>Mycenaceae</taxon>
        <taxon>Mycena</taxon>
    </lineage>
</organism>
<gene>
    <name evidence="1" type="ORF">MVEN_01894500</name>
</gene>
<proteinExistence type="predicted"/>
<accession>A0A8H6XFY7</accession>
<dbReference type="Proteomes" id="UP000620124">
    <property type="component" value="Unassembled WGS sequence"/>
</dbReference>
<comment type="caution">
    <text evidence="1">The sequence shown here is derived from an EMBL/GenBank/DDBJ whole genome shotgun (WGS) entry which is preliminary data.</text>
</comment>
<evidence type="ECO:0000313" key="1">
    <source>
        <dbReference type="EMBL" id="KAF7339781.1"/>
    </source>
</evidence>
<keyword evidence="2" id="KW-1185">Reference proteome</keyword>
<reference evidence="1" key="1">
    <citation type="submission" date="2020-05" db="EMBL/GenBank/DDBJ databases">
        <title>Mycena genomes resolve the evolution of fungal bioluminescence.</title>
        <authorList>
            <person name="Tsai I.J."/>
        </authorList>
    </citation>
    <scope>NUCLEOTIDE SEQUENCE</scope>
    <source>
        <strain evidence="1">CCC161011</strain>
    </source>
</reference>